<keyword evidence="1" id="KW-1133">Transmembrane helix</keyword>
<gene>
    <name evidence="2" type="ORF">BpHYR1_033527</name>
</gene>
<name>A0A3M7SG58_BRAPC</name>
<keyword evidence="1" id="KW-0472">Membrane</keyword>
<evidence type="ECO:0000313" key="3">
    <source>
        <dbReference type="Proteomes" id="UP000276133"/>
    </source>
</evidence>
<comment type="caution">
    <text evidence="2">The sequence shown here is derived from an EMBL/GenBank/DDBJ whole genome shotgun (WGS) entry which is preliminary data.</text>
</comment>
<evidence type="ECO:0000256" key="1">
    <source>
        <dbReference type="SAM" id="Phobius"/>
    </source>
</evidence>
<dbReference type="EMBL" id="REGN01001439">
    <property type="protein sequence ID" value="RNA34675.1"/>
    <property type="molecule type" value="Genomic_DNA"/>
</dbReference>
<proteinExistence type="predicted"/>
<dbReference type="AlphaFoldDB" id="A0A3M7SG58"/>
<evidence type="ECO:0000313" key="2">
    <source>
        <dbReference type="EMBL" id="RNA34675.1"/>
    </source>
</evidence>
<protein>
    <submittedName>
        <fullName evidence="2">Uncharacterized protein</fullName>
    </submittedName>
</protein>
<keyword evidence="3" id="KW-1185">Reference proteome</keyword>
<feature type="transmembrane region" description="Helical" evidence="1">
    <location>
        <begin position="59"/>
        <end position="79"/>
    </location>
</feature>
<accession>A0A3M7SG58</accession>
<reference evidence="2 3" key="1">
    <citation type="journal article" date="2018" name="Sci. Rep.">
        <title>Genomic signatures of local adaptation to the degree of environmental predictability in rotifers.</title>
        <authorList>
            <person name="Franch-Gras L."/>
            <person name="Hahn C."/>
            <person name="Garcia-Roger E.M."/>
            <person name="Carmona M.J."/>
            <person name="Serra M."/>
            <person name="Gomez A."/>
        </authorList>
    </citation>
    <scope>NUCLEOTIDE SEQUENCE [LARGE SCALE GENOMIC DNA]</scope>
    <source>
        <strain evidence="2">HYR1</strain>
    </source>
</reference>
<dbReference type="Proteomes" id="UP000276133">
    <property type="component" value="Unassembled WGS sequence"/>
</dbReference>
<organism evidence="2 3">
    <name type="scientific">Brachionus plicatilis</name>
    <name type="common">Marine rotifer</name>
    <name type="synonym">Brachionus muelleri</name>
    <dbReference type="NCBI Taxonomy" id="10195"/>
    <lineage>
        <taxon>Eukaryota</taxon>
        <taxon>Metazoa</taxon>
        <taxon>Spiralia</taxon>
        <taxon>Gnathifera</taxon>
        <taxon>Rotifera</taxon>
        <taxon>Eurotatoria</taxon>
        <taxon>Monogononta</taxon>
        <taxon>Pseudotrocha</taxon>
        <taxon>Ploima</taxon>
        <taxon>Brachionidae</taxon>
        <taxon>Brachionus</taxon>
    </lineage>
</organism>
<sequence length="95" mass="11110">MACKMQKIADKNVIQIELKRTSQPLKYSNFLDNANFIFLGTELQCSSTFLTELKVNTKFYHILPIFTYLQFLFNSFLVLGSSVRKNRNTTDYIEI</sequence>
<keyword evidence="1" id="KW-0812">Transmembrane</keyword>